<dbReference type="Proteomes" id="UP000029226">
    <property type="component" value="Unassembled WGS sequence"/>
</dbReference>
<gene>
    <name evidence="1" type="ORF">JCM19314_3122</name>
</gene>
<dbReference type="EMBL" id="BBMM01000001">
    <property type="protein sequence ID" value="GAK99091.1"/>
    <property type="molecule type" value="Genomic_DNA"/>
</dbReference>
<evidence type="ECO:0000313" key="1">
    <source>
        <dbReference type="EMBL" id="GAK99091.1"/>
    </source>
</evidence>
<reference evidence="1 2" key="1">
    <citation type="journal article" date="2014" name="Genome Announc.">
        <title>Draft Genome Sequences of Marine Flavobacterium Nonlabens Strains NR17, NR24, NR27, NR32, NR33, and Ara13.</title>
        <authorList>
            <person name="Nakanishi M."/>
            <person name="Meirelles P."/>
            <person name="Suzuki R."/>
            <person name="Takatani N."/>
            <person name="Mino S."/>
            <person name="Suda W."/>
            <person name="Oshima K."/>
            <person name="Hattori M."/>
            <person name="Ohkuma M."/>
            <person name="Hosokawa M."/>
            <person name="Miyashita K."/>
            <person name="Thompson F.L."/>
            <person name="Niwa A."/>
            <person name="Sawabe T."/>
            <person name="Sawabe T."/>
        </authorList>
    </citation>
    <scope>NUCLEOTIDE SEQUENCE [LARGE SCALE GENOMIC DNA]</scope>
    <source>
        <strain evidence="2">JCM19314</strain>
    </source>
</reference>
<proteinExistence type="predicted"/>
<dbReference type="AlphaFoldDB" id="A0A090QUF2"/>
<name>A0A090QUF2_NONUL</name>
<sequence>MIKLPVSIIILGFLPRCCALKNVSTSLAYGASMKNITLLAMMRSHCKVDVSFRKSTFGGVIGLLSY</sequence>
<organism evidence="1 2">
    <name type="scientific">Nonlabens ulvanivorans</name>
    <name type="common">Persicivirga ulvanivorans</name>
    <dbReference type="NCBI Taxonomy" id="906888"/>
    <lineage>
        <taxon>Bacteria</taxon>
        <taxon>Pseudomonadati</taxon>
        <taxon>Bacteroidota</taxon>
        <taxon>Flavobacteriia</taxon>
        <taxon>Flavobacteriales</taxon>
        <taxon>Flavobacteriaceae</taxon>
        <taxon>Nonlabens</taxon>
    </lineage>
</organism>
<evidence type="ECO:0000313" key="2">
    <source>
        <dbReference type="Proteomes" id="UP000029226"/>
    </source>
</evidence>
<protein>
    <submittedName>
        <fullName evidence="1">Uncharacterized protein</fullName>
    </submittedName>
</protein>
<comment type="caution">
    <text evidence="1">The sequence shown here is derived from an EMBL/GenBank/DDBJ whole genome shotgun (WGS) entry which is preliminary data.</text>
</comment>
<accession>A0A090QUF2</accession>